<dbReference type="GO" id="GO:0004527">
    <property type="term" value="F:exonuclease activity"/>
    <property type="evidence" value="ECO:0007669"/>
    <property type="project" value="UniProtKB-KW"/>
</dbReference>
<keyword evidence="3" id="KW-0255">Endonuclease</keyword>
<dbReference type="InterPro" id="IPR005135">
    <property type="entry name" value="Endo/exonuclease/phosphatase"/>
</dbReference>
<feature type="domain" description="Endonuclease/exonuclease/phosphatase" evidence="1">
    <location>
        <begin position="337"/>
        <end position="630"/>
    </location>
</feature>
<evidence type="ECO:0000259" key="2">
    <source>
        <dbReference type="Pfam" id="PF13290"/>
    </source>
</evidence>
<dbReference type="Gene3D" id="3.60.10.10">
    <property type="entry name" value="Endonuclease/exonuclease/phosphatase"/>
    <property type="match status" value="1"/>
</dbReference>
<keyword evidence="4" id="KW-1185">Reference proteome</keyword>
<keyword evidence="3" id="KW-0540">Nuclease</keyword>
<dbReference type="PANTHER" id="PTHR42834:SF1">
    <property type="entry name" value="ENDONUCLEASE_EXONUCLEASE_PHOSPHATASE FAMILY PROTEIN (AFU_ORTHOLOGUE AFUA_3G09210)"/>
    <property type="match status" value="1"/>
</dbReference>
<keyword evidence="3" id="KW-0378">Hydrolase</keyword>
<dbReference type="InterPro" id="IPR036691">
    <property type="entry name" value="Endo/exonu/phosph_ase_sf"/>
</dbReference>
<reference evidence="3 4" key="1">
    <citation type="submission" date="2017-02" db="EMBL/GenBank/DDBJ databases">
        <title>The complete genomic sequence of a novel cold adapted crude oil-degrading bacterium Planococcus qaidamina Y42.</title>
        <authorList>
            <person name="Yang R."/>
        </authorList>
    </citation>
    <scope>NUCLEOTIDE SEQUENCE [LARGE SCALE GENOMIC DNA]</scope>
    <source>
        <strain evidence="3 4">Y42</strain>
    </source>
</reference>
<feature type="domain" description="GH29D-like beta-sandwich" evidence="2">
    <location>
        <begin position="3"/>
        <end position="62"/>
    </location>
</feature>
<dbReference type="PANTHER" id="PTHR42834">
    <property type="entry name" value="ENDONUCLEASE/EXONUCLEASE/PHOSPHATASE FAMILY PROTEIN (AFU_ORTHOLOGUE AFUA_3G09210)"/>
    <property type="match status" value="1"/>
</dbReference>
<dbReference type="AlphaFoldDB" id="A0A1Q2L3W0"/>
<dbReference type="GO" id="GO:0004519">
    <property type="term" value="F:endonuclease activity"/>
    <property type="evidence" value="ECO:0007669"/>
    <property type="project" value="UniProtKB-KW"/>
</dbReference>
<proteinExistence type="predicted"/>
<dbReference type="SUPFAM" id="SSF56219">
    <property type="entry name" value="DNase I-like"/>
    <property type="match status" value="1"/>
</dbReference>
<dbReference type="InterPro" id="IPR059177">
    <property type="entry name" value="GH29D-like_dom"/>
</dbReference>
<evidence type="ECO:0000313" key="4">
    <source>
        <dbReference type="Proteomes" id="UP000188184"/>
    </source>
</evidence>
<dbReference type="KEGG" id="pmar:B0X71_14795"/>
<dbReference type="Proteomes" id="UP000188184">
    <property type="component" value="Chromosome"/>
</dbReference>
<dbReference type="Pfam" id="PF03372">
    <property type="entry name" value="Exo_endo_phos"/>
    <property type="match status" value="1"/>
</dbReference>
<dbReference type="Pfam" id="PF13290">
    <property type="entry name" value="CHB_HEX_C_1"/>
    <property type="match status" value="1"/>
</dbReference>
<keyword evidence="3" id="KW-0269">Exonuclease</keyword>
<dbReference type="CDD" id="cd04486">
    <property type="entry name" value="YhcR_OBF_like"/>
    <property type="match status" value="1"/>
</dbReference>
<dbReference type="EMBL" id="CP019640">
    <property type="protein sequence ID" value="AQQ55148.1"/>
    <property type="molecule type" value="Genomic_DNA"/>
</dbReference>
<name>A0A1Q2L3W0_9BACL</name>
<evidence type="ECO:0000259" key="1">
    <source>
        <dbReference type="Pfam" id="PF03372"/>
    </source>
</evidence>
<sequence length="817" mass="88888">MYPGTVAVGTEIILQSGWEDATIYYTTDGTTPTTASTEYTGPITLTEDVTIKAIAVSAETSEVFTYDYAVIKTEDLQISDIQGERHFSKYAGVTVNDIEGVVTYVDGSNFYIQDITPDDNPATSEGIVVYSRNHGLAPGDLVSLDGTVTEYFGDGYSEKFETDLPVTELTDVTVTKIGTAPVPEALVLGEDIIPPYEIIDNDNLTEFEPAEDGIDFWESLEGMLVAVPNPQIIGPQKYGELWVVSDLYPEKNFHKQEGLLISENDYNPEKVKINIDDEDYIAKAGDYLDGTVTGPVSYGYSNYQILATSESLPELIDGGVTPEETWIVPEEDELTIASYNVENFSADPSHTSDAKAQRVAESFVNDLNSPDIITLVEVQDNDGPIRSGTSAADESYERIIAEIVAAGGPEYEFVNIDPEYNQDGGQPGGNIRVGFLYNPERVTLNDTGAVGDFDDANYWTEDGDLALNPGRIAPDEAPNTRKAIAAEFTFQGEEIVVIGAHLNSKGGDEPLFGDNQPPYLGSEEERIRLAQSINDFIEAGLAADPDLNVVVAGDINDFEFSEPLEVLAGDILVNKVEDVPLEDRFSYFYQGNSQVLDHILVTDNLAEQTDIDMVHINAMFMEEHGRASDHDPLLIQIDFEEEVIPGEQHAEPDFSGEQAVVVTGEFDEEGNLNIHFSEDVVTELLVSGKNLFVDTPTAELTLTAEQIAQIAEAAGGEFTLEIGVGSEETVDNRPAIADQIDFGLLGAEGDELALTFGSAATITFDTKSNVKIQFGSFLADNGKWKIFQGEQGDGTFTISVNKLGTYTVVSNKGQLKK</sequence>
<evidence type="ECO:0000313" key="3">
    <source>
        <dbReference type="EMBL" id="AQQ55148.1"/>
    </source>
</evidence>
<organism evidence="3 4">
    <name type="scientific">Planococcus lenghuensis</name>
    <dbReference type="NCBI Taxonomy" id="2213202"/>
    <lineage>
        <taxon>Bacteria</taxon>
        <taxon>Bacillati</taxon>
        <taxon>Bacillota</taxon>
        <taxon>Bacilli</taxon>
        <taxon>Bacillales</taxon>
        <taxon>Caryophanaceae</taxon>
        <taxon>Planococcus</taxon>
    </lineage>
</organism>
<accession>A0A1Q2L3W0</accession>
<protein>
    <submittedName>
        <fullName evidence="3">Endonuclease/exonuclease/phosphatase</fullName>
    </submittedName>
</protein>
<gene>
    <name evidence="3" type="ORF">B0X71_14795</name>
</gene>